<comment type="caution">
    <text evidence="2">The sequence shown here is derived from an EMBL/GenBank/DDBJ whole genome shotgun (WGS) entry which is preliminary data.</text>
</comment>
<accession>A0A9W7YB86</accession>
<evidence type="ECO:0000313" key="2">
    <source>
        <dbReference type="EMBL" id="KAJ1730303.1"/>
    </source>
</evidence>
<protein>
    <submittedName>
        <fullName evidence="2">Uncharacterized protein</fullName>
    </submittedName>
</protein>
<feature type="non-terminal residue" evidence="2">
    <location>
        <position position="1"/>
    </location>
</feature>
<evidence type="ECO:0000313" key="3">
    <source>
        <dbReference type="Proteomes" id="UP001143981"/>
    </source>
</evidence>
<reference evidence="2" key="1">
    <citation type="submission" date="2022-07" db="EMBL/GenBank/DDBJ databases">
        <title>Phylogenomic reconstructions and comparative analyses of Kickxellomycotina fungi.</title>
        <authorList>
            <person name="Reynolds N.K."/>
            <person name="Stajich J.E."/>
            <person name="Barry K."/>
            <person name="Grigoriev I.V."/>
            <person name="Crous P."/>
            <person name="Smith M.E."/>
        </authorList>
    </citation>
    <scope>NUCLEOTIDE SEQUENCE</scope>
    <source>
        <strain evidence="2">BCRC 34381</strain>
    </source>
</reference>
<evidence type="ECO:0000256" key="1">
    <source>
        <dbReference type="SAM" id="MobiDB-lite"/>
    </source>
</evidence>
<organism evidence="2 3">
    <name type="scientific">Coemansia biformis</name>
    <dbReference type="NCBI Taxonomy" id="1286918"/>
    <lineage>
        <taxon>Eukaryota</taxon>
        <taxon>Fungi</taxon>
        <taxon>Fungi incertae sedis</taxon>
        <taxon>Zoopagomycota</taxon>
        <taxon>Kickxellomycotina</taxon>
        <taxon>Kickxellomycetes</taxon>
        <taxon>Kickxellales</taxon>
        <taxon>Kickxellaceae</taxon>
        <taxon>Coemansia</taxon>
    </lineage>
</organism>
<feature type="non-terminal residue" evidence="2">
    <location>
        <position position="64"/>
    </location>
</feature>
<feature type="compositionally biased region" description="Basic and acidic residues" evidence="1">
    <location>
        <begin position="1"/>
        <end position="15"/>
    </location>
</feature>
<gene>
    <name evidence="2" type="ORF">LPJ61_003085</name>
</gene>
<name>A0A9W7YB86_9FUNG</name>
<proteinExistence type="predicted"/>
<dbReference type="AlphaFoldDB" id="A0A9W7YB86"/>
<dbReference type="Proteomes" id="UP001143981">
    <property type="component" value="Unassembled WGS sequence"/>
</dbReference>
<keyword evidence="3" id="KW-1185">Reference proteome</keyword>
<sequence length="64" mass="7577">RRVCRSERAQNRRLDGGQSRPHHSWRPRSLPRHRARRHLCLYAACAKTLDARHGRDRGQVRGQL</sequence>
<feature type="compositionally biased region" description="Basic residues" evidence="1">
    <location>
        <begin position="20"/>
        <end position="30"/>
    </location>
</feature>
<feature type="region of interest" description="Disordered" evidence="1">
    <location>
        <begin position="1"/>
        <end position="30"/>
    </location>
</feature>
<dbReference type="EMBL" id="JANBOI010000474">
    <property type="protein sequence ID" value="KAJ1730303.1"/>
    <property type="molecule type" value="Genomic_DNA"/>
</dbReference>